<proteinExistence type="predicted"/>
<gene>
    <name evidence="2" type="ORF">HANVADRAFT_105972</name>
</gene>
<keyword evidence="3" id="KW-1185">Reference proteome</keyword>
<feature type="compositionally biased region" description="Basic and acidic residues" evidence="1">
    <location>
        <begin position="213"/>
        <end position="224"/>
    </location>
</feature>
<feature type="region of interest" description="Disordered" evidence="1">
    <location>
        <begin position="74"/>
        <end position="101"/>
    </location>
</feature>
<feature type="compositionally biased region" description="Basic residues" evidence="1">
    <location>
        <begin position="321"/>
        <end position="331"/>
    </location>
</feature>
<reference evidence="3" key="1">
    <citation type="journal article" date="2016" name="Proc. Natl. Acad. Sci. U.S.A.">
        <title>Comparative genomics of biotechnologically important yeasts.</title>
        <authorList>
            <person name="Riley R."/>
            <person name="Haridas S."/>
            <person name="Wolfe K.H."/>
            <person name="Lopes M.R."/>
            <person name="Hittinger C.T."/>
            <person name="Goeker M."/>
            <person name="Salamov A.A."/>
            <person name="Wisecaver J.H."/>
            <person name="Long T.M."/>
            <person name="Calvey C.H."/>
            <person name="Aerts A.L."/>
            <person name="Barry K.W."/>
            <person name="Choi C."/>
            <person name="Clum A."/>
            <person name="Coughlan A.Y."/>
            <person name="Deshpande S."/>
            <person name="Douglass A.P."/>
            <person name="Hanson S.J."/>
            <person name="Klenk H.-P."/>
            <person name="LaButti K.M."/>
            <person name="Lapidus A."/>
            <person name="Lindquist E.A."/>
            <person name="Lipzen A.M."/>
            <person name="Meier-Kolthoff J.P."/>
            <person name="Ohm R.A."/>
            <person name="Otillar R.P."/>
            <person name="Pangilinan J.L."/>
            <person name="Peng Y."/>
            <person name="Rokas A."/>
            <person name="Rosa C.A."/>
            <person name="Scheuner C."/>
            <person name="Sibirny A.A."/>
            <person name="Slot J.C."/>
            <person name="Stielow J.B."/>
            <person name="Sun H."/>
            <person name="Kurtzman C.P."/>
            <person name="Blackwell M."/>
            <person name="Grigoriev I.V."/>
            <person name="Jeffries T.W."/>
        </authorList>
    </citation>
    <scope>NUCLEOTIDE SEQUENCE [LARGE SCALE GENOMIC DNA]</scope>
    <source>
        <strain evidence="3">NRRL Y-1626</strain>
    </source>
</reference>
<feature type="compositionally biased region" description="Low complexity" evidence="1">
    <location>
        <begin position="15"/>
        <end position="30"/>
    </location>
</feature>
<dbReference type="EMBL" id="LXPE01000522">
    <property type="protein sequence ID" value="OBA24643.1"/>
    <property type="molecule type" value="Genomic_DNA"/>
</dbReference>
<evidence type="ECO:0000256" key="1">
    <source>
        <dbReference type="SAM" id="MobiDB-lite"/>
    </source>
</evidence>
<feature type="region of interest" description="Disordered" evidence="1">
    <location>
        <begin position="15"/>
        <end position="34"/>
    </location>
</feature>
<evidence type="ECO:0000313" key="2">
    <source>
        <dbReference type="EMBL" id="OBA24643.1"/>
    </source>
</evidence>
<dbReference type="AlphaFoldDB" id="A0A1B7T7F4"/>
<organism evidence="2 3">
    <name type="scientific">Hanseniaspora valbyensis NRRL Y-1626</name>
    <dbReference type="NCBI Taxonomy" id="766949"/>
    <lineage>
        <taxon>Eukaryota</taxon>
        <taxon>Fungi</taxon>
        <taxon>Dikarya</taxon>
        <taxon>Ascomycota</taxon>
        <taxon>Saccharomycotina</taxon>
        <taxon>Saccharomycetes</taxon>
        <taxon>Saccharomycodales</taxon>
        <taxon>Saccharomycodaceae</taxon>
        <taxon>Hanseniaspora</taxon>
    </lineage>
</organism>
<accession>A0A1B7T7F4</accession>
<name>A0A1B7T7F4_9ASCO</name>
<comment type="caution">
    <text evidence="2">The sequence shown here is derived from an EMBL/GenBank/DDBJ whole genome shotgun (WGS) entry which is preliminary data.</text>
</comment>
<feature type="region of interest" description="Disordered" evidence="1">
    <location>
        <begin position="206"/>
        <end position="331"/>
    </location>
</feature>
<evidence type="ECO:0000313" key="3">
    <source>
        <dbReference type="Proteomes" id="UP000092321"/>
    </source>
</evidence>
<sequence>MRQSKMNLMNVFPLTNHENTTNNSNTNNGTHTEETEKKTILIHSILKTDSNSKTNSTYQVEVVSRKRILTLDEDDSETSNNLQDQHNGRSSKRRRNNLNYDENGELRKVQFEEGKVNYTEPTMKLYEIALAKDKREHDLSEEEIKKEEEEIKTEYDEAVKLNTSLNNISDITDFKLLKKTSALDSEELKEKLEIAKEKALIKEQKQKEKKQHLKEMESTNDVKKVITTSNDKNNELVVENNSSIKPVKKIFPSKNKTQTLDEKIDQPLNDSPEEPVIEKTKQRNTEKADTELNTEKVEKQPEVSKKKIPRAKKEVQIPLRKSSRLRNKQTD</sequence>
<feature type="compositionally biased region" description="Basic and acidic residues" evidence="1">
    <location>
        <begin position="276"/>
        <end position="315"/>
    </location>
</feature>
<dbReference type="Proteomes" id="UP000092321">
    <property type="component" value="Unassembled WGS sequence"/>
</dbReference>
<protein>
    <submittedName>
        <fullName evidence="2">Uncharacterized protein</fullName>
    </submittedName>
</protein>